<evidence type="ECO:0000313" key="7">
    <source>
        <dbReference type="Proteomes" id="UP001367676"/>
    </source>
</evidence>
<protein>
    <recommendedName>
        <fullName evidence="5">DDE Tnp4 domain-containing protein</fullName>
    </recommendedName>
</protein>
<dbReference type="Pfam" id="PF13359">
    <property type="entry name" value="DDE_Tnp_4"/>
    <property type="match status" value="1"/>
</dbReference>
<evidence type="ECO:0000256" key="4">
    <source>
        <dbReference type="SAM" id="SignalP"/>
    </source>
</evidence>
<dbReference type="InterPro" id="IPR027806">
    <property type="entry name" value="HARBI1_dom"/>
</dbReference>
<reference evidence="6 7" key="1">
    <citation type="submission" date="2024-03" db="EMBL/GenBank/DDBJ databases">
        <title>Adaptation during the transition from Ophiocordyceps entomopathogen to insect associate is accompanied by gene loss and intensified selection.</title>
        <authorList>
            <person name="Ward C.M."/>
            <person name="Onetto C.A."/>
            <person name="Borneman A.R."/>
        </authorList>
    </citation>
    <scope>NUCLEOTIDE SEQUENCE [LARGE SCALE GENOMIC DNA]</scope>
    <source>
        <strain evidence="6">AWRI1</strain>
        <tissue evidence="6">Single Adult Female</tissue>
    </source>
</reference>
<evidence type="ECO:0000256" key="2">
    <source>
        <dbReference type="ARBA" id="ARBA00022723"/>
    </source>
</evidence>
<evidence type="ECO:0000256" key="3">
    <source>
        <dbReference type="SAM" id="Coils"/>
    </source>
</evidence>
<evidence type="ECO:0000259" key="5">
    <source>
        <dbReference type="Pfam" id="PF13359"/>
    </source>
</evidence>
<feature type="domain" description="DDE Tnp4" evidence="5">
    <location>
        <begin position="283"/>
        <end position="343"/>
    </location>
</feature>
<dbReference type="Proteomes" id="UP001367676">
    <property type="component" value="Unassembled WGS sequence"/>
</dbReference>
<keyword evidence="7" id="KW-1185">Reference proteome</keyword>
<keyword evidence="2" id="KW-0479">Metal-binding</keyword>
<evidence type="ECO:0000256" key="1">
    <source>
        <dbReference type="ARBA" id="ARBA00001968"/>
    </source>
</evidence>
<keyword evidence="3" id="KW-0175">Coiled coil</keyword>
<keyword evidence="4" id="KW-0732">Signal</keyword>
<proteinExistence type="predicted"/>
<comment type="cofactor">
    <cofactor evidence="1">
        <name>a divalent metal cation</name>
        <dbReference type="ChEBI" id="CHEBI:60240"/>
    </cofactor>
</comment>
<comment type="caution">
    <text evidence="6">The sequence shown here is derived from an EMBL/GenBank/DDBJ whole genome shotgun (WGS) entry which is preliminary data.</text>
</comment>
<gene>
    <name evidence="6" type="ORF">V9T40_000395</name>
</gene>
<evidence type="ECO:0000313" key="6">
    <source>
        <dbReference type="EMBL" id="KAK7579766.1"/>
    </source>
</evidence>
<dbReference type="AlphaFoldDB" id="A0AAN9TQC7"/>
<feature type="coiled-coil region" evidence="3">
    <location>
        <begin position="658"/>
        <end position="686"/>
    </location>
</feature>
<name>A0AAN9TQC7_9HEMI</name>
<dbReference type="EMBL" id="JBBCAQ010000034">
    <property type="protein sequence ID" value="KAK7579766.1"/>
    <property type="molecule type" value="Genomic_DNA"/>
</dbReference>
<feature type="signal peptide" evidence="4">
    <location>
        <begin position="1"/>
        <end position="19"/>
    </location>
</feature>
<sequence length="688" mass="78950">MRGTRLWLILCALSPLIVALPSSRELLHSKNGVSTVPKSTAHELVAHLVHYLRQHAISTILRSELFTIASGNHFTIPLLGTLDEDLHKGAQAMVRMWTDLATMERMDNIINNATLEVVTHSAEDYPDQKIIEALFKCIEQRLQKEPTMNGKYLALKNTSAETPRTCKLFFKVEDYNDDQLEAAVIEWIAEPTMKKYFVNKLFLQQSLSRKDRQGIEYFKMAKSLMRLAQNESWTSTVQKIYDETIDEVAQDFSVMEHPYESNSRIFKNYDYELQIDRTTPKLFDKLNLTDEDKIYNNRLSRARRIVENAFGILTCCFRIFSRPINMNPKHVPKVVITACALHNWIRKTTKNPIGSTLSVDIEDTESGRIIGGSWRSEPTPDAEHYSSLSDCNVGCKNGCEASGKKYNCQRLALEQKSENDSSEEVGDPEDMLANFIFGTLMTCEVLASTFLTHCNNIFPPTDLAMDKRNHAISKSLIEVWTDLRTMEAAQSVYVQLTFKYASNNTNDNINSYFEALDKALSENPVTGQRYKEAKSKNEKIITLEADHLEKETNMSTEAHEKMVEKYLPQKKFYSLNLVFSSRLNSSDETDVKKLKFFVMAKSLVELSKRFDQAKYEKLQKIYNDCLTEVAAKFDSDDIKSSDAAKSLFRILNKKINEEPSLKNEFEEQKKELKKKLREQKNAVKRVAF</sequence>
<feature type="chain" id="PRO_5042986077" description="DDE Tnp4 domain-containing protein" evidence="4">
    <location>
        <begin position="20"/>
        <end position="688"/>
    </location>
</feature>
<organism evidence="6 7">
    <name type="scientific">Parthenolecanium corni</name>
    <dbReference type="NCBI Taxonomy" id="536013"/>
    <lineage>
        <taxon>Eukaryota</taxon>
        <taxon>Metazoa</taxon>
        <taxon>Ecdysozoa</taxon>
        <taxon>Arthropoda</taxon>
        <taxon>Hexapoda</taxon>
        <taxon>Insecta</taxon>
        <taxon>Pterygota</taxon>
        <taxon>Neoptera</taxon>
        <taxon>Paraneoptera</taxon>
        <taxon>Hemiptera</taxon>
        <taxon>Sternorrhyncha</taxon>
        <taxon>Coccoidea</taxon>
        <taxon>Coccidae</taxon>
        <taxon>Parthenolecanium</taxon>
    </lineage>
</organism>
<dbReference type="GO" id="GO:0046872">
    <property type="term" value="F:metal ion binding"/>
    <property type="evidence" value="ECO:0007669"/>
    <property type="project" value="UniProtKB-KW"/>
</dbReference>
<accession>A0AAN9TQC7</accession>